<feature type="coiled-coil region" evidence="1">
    <location>
        <begin position="176"/>
        <end position="268"/>
    </location>
</feature>
<keyword evidence="5" id="KW-1185">Reference proteome</keyword>
<evidence type="ECO:0000256" key="2">
    <source>
        <dbReference type="SAM" id="MobiDB-lite"/>
    </source>
</evidence>
<evidence type="ECO:0000259" key="3">
    <source>
        <dbReference type="PROSITE" id="PS50003"/>
    </source>
</evidence>
<keyword evidence="1" id="KW-0175">Coiled coil</keyword>
<dbReference type="EMBL" id="KV722393">
    <property type="protein sequence ID" value="OCH91035.1"/>
    <property type="molecule type" value="Genomic_DNA"/>
</dbReference>
<sequence>MSASLVPNSPTSPRALAKFRSKLDLKLLLPKLQHKARTPQPLPAPVSDVPPPPPPPKDRSLVAPWEDVYAVFQVSSALERASSDSSAGSAFSSPARDIQTISRARQVKSCLPELPQTPEGDSELPWAKPTPPVRPATVPLPSRIPLPISQRRPPSTPSQPRRRLPSTPEESSARRLAALRAQELAAENARREEELRQAAMRASRIAEEESELEAERRRLAALEDELARAAALRAERERREAEEDARRRQALEERRAAARERRMREARLREEWRTEQRKGEEGLKVRRETLKRQIWEERRAIANRLRRMSRPNGNGPMILLNGWITVEQPESGAWKRRYYRLDERELRLFRSADTTAQPIDVVPLAKIRRVREWQDGYEELEAVPHSFAVEFTDGGRPWCMFTDAAEDKEYLVALLDQETII</sequence>
<evidence type="ECO:0000256" key="1">
    <source>
        <dbReference type="SAM" id="Coils"/>
    </source>
</evidence>
<dbReference type="OrthoDB" id="2123378at2759"/>
<feature type="region of interest" description="Disordered" evidence="2">
    <location>
        <begin position="30"/>
        <end position="62"/>
    </location>
</feature>
<dbReference type="AlphaFoldDB" id="A0A8E2B3Z4"/>
<reference evidence="4 5" key="1">
    <citation type="submission" date="2016-07" db="EMBL/GenBank/DDBJ databases">
        <title>Draft genome of the white-rot fungus Obba rivulosa 3A-2.</title>
        <authorList>
            <consortium name="DOE Joint Genome Institute"/>
            <person name="Miettinen O."/>
            <person name="Riley R."/>
            <person name="Acob R."/>
            <person name="Barry K."/>
            <person name="Cullen D."/>
            <person name="De Vries R."/>
            <person name="Hainaut M."/>
            <person name="Hatakka A."/>
            <person name="Henrissat B."/>
            <person name="Hilden K."/>
            <person name="Kuo R."/>
            <person name="Labutti K."/>
            <person name="Lipzen A."/>
            <person name="Makela M.R."/>
            <person name="Sandor L."/>
            <person name="Spatafora J.W."/>
            <person name="Grigoriev I.V."/>
            <person name="Hibbett D.S."/>
        </authorList>
    </citation>
    <scope>NUCLEOTIDE SEQUENCE [LARGE SCALE GENOMIC DNA]</scope>
    <source>
        <strain evidence="4 5">3A-2</strain>
    </source>
</reference>
<organism evidence="4 5">
    <name type="scientific">Obba rivulosa</name>
    <dbReference type="NCBI Taxonomy" id="1052685"/>
    <lineage>
        <taxon>Eukaryota</taxon>
        <taxon>Fungi</taxon>
        <taxon>Dikarya</taxon>
        <taxon>Basidiomycota</taxon>
        <taxon>Agaricomycotina</taxon>
        <taxon>Agaricomycetes</taxon>
        <taxon>Polyporales</taxon>
        <taxon>Gelatoporiaceae</taxon>
        <taxon>Obba</taxon>
    </lineage>
</organism>
<feature type="domain" description="PH" evidence="3">
    <location>
        <begin position="317"/>
        <end position="420"/>
    </location>
</feature>
<feature type="region of interest" description="Disordered" evidence="2">
    <location>
        <begin position="112"/>
        <end position="175"/>
    </location>
</feature>
<dbReference type="SUPFAM" id="SSF50729">
    <property type="entry name" value="PH domain-like"/>
    <property type="match status" value="1"/>
</dbReference>
<dbReference type="PROSITE" id="PS50003">
    <property type="entry name" value="PH_DOMAIN"/>
    <property type="match status" value="1"/>
</dbReference>
<feature type="compositionally biased region" description="Low complexity" evidence="2">
    <location>
        <begin position="165"/>
        <end position="175"/>
    </location>
</feature>
<evidence type="ECO:0000313" key="5">
    <source>
        <dbReference type="Proteomes" id="UP000250043"/>
    </source>
</evidence>
<evidence type="ECO:0000313" key="4">
    <source>
        <dbReference type="EMBL" id="OCH91035.1"/>
    </source>
</evidence>
<dbReference type="InterPro" id="IPR011993">
    <property type="entry name" value="PH-like_dom_sf"/>
</dbReference>
<dbReference type="Proteomes" id="UP000250043">
    <property type="component" value="Unassembled WGS sequence"/>
</dbReference>
<name>A0A8E2B3Z4_9APHY</name>
<dbReference type="CDD" id="cd00821">
    <property type="entry name" value="PH"/>
    <property type="match status" value="1"/>
</dbReference>
<gene>
    <name evidence="4" type="ORF">OBBRIDRAFT_887284</name>
</gene>
<accession>A0A8E2B3Z4</accession>
<dbReference type="Gene3D" id="2.30.29.30">
    <property type="entry name" value="Pleckstrin-homology domain (PH domain)/Phosphotyrosine-binding domain (PTB)"/>
    <property type="match status" value="1"/>
</dbReference>
<feature type="compositionally biased region" description="Pro residues" evidence="2">
    <location>
        <begin position="40"/>
        <end position="55"/>
    </location>
</feature>
<proteinExistence type="predicted"/>
<dbReference type="InterPro" id="IPR001849">
    <property type="entry name" value="PH_domain"/>
</dbReference>
<protein>
    <recommendedName>
        <fullName evidence="3">PH domain-containing protein</fullName>
    </recommendedName>
</protein>